<dbReference type="InterPro" id="IPR023042">
    <property type="entry name" value="Peptidase_M17_leu_NH2_pept"/>
</dbReference>
<reference evidence="11" key="1">
    <citation type="submission" date="2006-03" db="EMBL/GenBank/DDBJ databases">
        <title>Complete genome sequence of Gemmatimonas aurantiaca T-27 that represents a novel phylum Gemmatimonadetes.</title>
        <authorList>
            <person name="Takasaki K."/>
            <person name="Ichikawa N."/>
            <person name="Miura H."/>
            <person name="Matsushita S."/>
            <person name="Watanabe Y."/>
            <person name="Oguchi A."/>
            <person name="Ankai A."/>
            <person name="Yashiro I."/>
            <person name="Takahashi M."/>
            <person name="Terui Y."/>
            <person name="Fukui S."/>
            <person name="Yokoyama H."/>
            <person name="Tanikawa S."/>
            <person name="Hanada S."/>
            <person name="Kamagata Y."/>
            <person name="Fujita N."/>
        </authorList>
    </citation>
    <scope>NUCLEOTIDE SEQUENCE [LARGE SCALE GENOMIC DNA]</scope>
    <source>
        <strain evidence="11">T-27 / DSM 14586 / JCM 11422 / NBRC 100505</strain>
    </source>
</reference>
<keyword evidence="8" id="KW-0963">Cytoplasm</keyword>
<dbReference type="Proteomes" id="UP000002209">
    <property type="component" value="Chromosome"/>
</dbReference>
<comment type="cofactor">
    <cofactor evidence="8">
        <name>Mn(2+)</name>
        <dbReference type="ChEBI" id="CHEBI:29035"/>
    </cofactor>
    <text evidence="8">Binds 2 manganese ions per subunit.</text>
</comment>
<dbReference type="PANTHER" id="PTHR11963:SF23">
    <property type="entry name" value="CYTOSOL AMINOPEPTIDASE"/>
    <property type="match status" value="1"/>
</dbReference>
<dbReference type="InterPro" id="IPR000819">
    <property type="entry name" value="Peptidase_M17_C"/>
</dbReference>
<dbReference type="GO" id="GO:0070006">
    <property type="term" value="F:metalloaminopeptidase activity"/>
    <property type="evidence" value="ECO:0007669"/>
    <property type="project" value="InterPro"/>
</dbReference>
<keyword evidence="8" id="KW-0479">Metal-binding</keyword>
<dbReference type="GO" id="GO:0005737">
    <property type="term" value="C:cytoplasm"/>
    <property type="evidence" value="ECO:0007669"/>
    <property type="project" value="UniProtKB-SubCell"/>
</dbReference>
<dbReference type="EC" id="3.4.11.10" evidence="8"/>
<dbReference type="eggNOG" id="COG0260">
    <property type="taxonomic scope" value="Bacteria"/>
</dbReference>
<feature type="binding site" evidence="8">
    <location>
        <position position="273"/>
    </location>
    <ligand>
        <name>Mn(2+)</name>
        <dbReference type="ChEBI" id="CHEBI:29035"/>
        <label>2</label>
    </ligand>
</feature>
<dbReference type="NCBIfam" id="NF002073">
    <property type="entry name" value="PRK00913.1-2"/>
    <property type="match status" value="1"/>
</dbReference>
<dbReference type="RefSeq" id="WP_012683181.1">
    <property type="nucleotide sequence ID" value="NC_012489.1"/>
</dbReference>
<evidence type="ECO:0000256" key="3">
    <source>
        <dbReference type="ARBA" id="ARBA00009528"/>
    </source>
</evidence>
<evidence type="ECO:0000256" key="1">
    <source>
        <dbReference type="ARBA" id="ARBA00000135"/>
    </source>
</evidence>
<dbReference type="Gene3D" id="3.40.220.10">
    <property type="entry name" value="Leucine Aminopeptidase, subunit E, domain 1"/>
    <property type="match status" value="1"/>
</dbReference>
<comment type="catalytic activity">
    <reaction evidence="2 8">
        <text>Release of an N-terminal amino acid, preferentially leucine, but not glutamic or aspartic acids.</text>
        <dbReference type="EC" id="3.4.11.10"/>
    </reaction>
</comment>
<dbReference type="HOGENOM" id="CLU_013734_2_2_0"/>
<accession>C1A924</accession>
<dbReference type="OrthoDB" id="9809354at2"/>
<dbReference type="InterPro" id="IPR011356">
    <property type="entry name" value="Leucine_aapep/pepB"/>
</dbReference>
<comment type="catalytic activity">
    <reaction evidence="1 8">
        <text>Release of an N-terminal amino acid, Xaa-|-Yaa-, in which Xaa is preferably Leu, but may be other amino acids including Pro although not Arg or Lys, and Yaa may be Pro. Amino acid amides and methyl esters are also readily hydrolyzed, but rates on arylamides are exceedingly low.</text>
        <dbReference type="EC" id="3.4.11.1"/>
    </reaction>
</comment>
<feature type="binding site" evidence="8">
    <location>
        <position position="352"/>
    </location>
    <ligand>
        <name>Mn(2+)</name>
        <dbReference type="ChEBI" id="CHEBI:29035"/>
        <label>2</label>
    </ligand>
</feature>
<dbReference type="Gene3D" id="3.40.630.10">
    <property type="entry name" value="Zn peptidases"/>
    <property type="match status" value="1"/>
</dbReference>
<dbReference type="GO" id="GO:0030145">
    <property type="term" value="F:manganese ion binding"/>
    <property type="evidence" value="ECO:0007669"/>
    <property type="project" value="UniProtKB-UniRule"/>
</dbReference>
<feature type="active site" evidence="8">
    <location>
        <position position="354"/>
    </location>
</feature>
<evidence type="ECO:0000256" key="4">
    <source>
        <dbReference type="ARBA" id="ARBA00022438"/>
    </source>
</evidence>
<feature type="binding site" evidence="8">
    <location>
        <position position="273"/>
    </location>
    <ligand>
        <name>Mn(2+)</name>
        <dbReference type="ChEBI" id="CHEBI:29035"/>
        <label>1</label>
    </ligand>
</feature>
<feature type="binding site" evidence="8">
    <location>
        <position position="268"/>
    </location>
    <ligand>
        <name>Mn(2+)</name>
        <dbReference type="ChEBI" id="CHEBI:29035"/>
        <label>2</label>
    </ligand>
</feature>
<feature type="binding site" evidence="8">
    <location>
        <position position="291"/>
    </location>
    <ligand>
        <name>Mn(2+)</name>
        <dbReference type="ChEBI" id="CHEBI:29035"/>
        <label>2</label>
    </ligand>
</feature>
<keyword evidence="6 8" id="KW-0378">Hydrolase</keyword>
<evidence type="ECO:0000259" key="9">
    <source>
        <dbReference type="PROSITE" id="PS00631"/>
    </source>
</evidence>
<comment type="subcellular location">
    <subcellularLocation>
        <location evidence="8">Cytoplasm</location>
    </subcellularLocation>
</comment>
<keyword evidence="5 8" id="KW-0645">Protease</keyword>
<dbReference type="PANTHER" id="PTHR11963">
    <property type="entry name" value="LEUCINE AMINOPEPTIDASE-RELATED"/>
    <property type="match status" value="1"/>
</dbReference>
<feature type="binding site" evidence="8">
    <location>
        <position position="352"/>
    </location>
    <ligand>
        <name>Mn(2+)</name>
        <dbReference type="ChEBI" id="CHEBI:29035"/>
        <label>1</label>
    </ligand>
</feature>
<feature type="active site" evidence="8">
    <location>
        <position position="280"/>
    </location>
</feature>
<comment type="function">
    <text evidence="8">Presumably involved in the processing and regular turnover of intracellular proteins. Catalyzes the removal of unsubstituted N-terminal amino acids from various peptides.</text>
</comment>
<name>C1A924_GEMAT</name>
<dbReference type="SUPFAM" id="SSF53187">
    <property type="entry name" value="Zn-dependent exopeptidases"/>
    <property type="match status" value="1"/>
</dbReference>
<evidence type="ECO:0000313" key="10">
    <source>
        <dbReference type="EMBL" id="BAH38734.1"/>
    </source>
</evidence>
<evidence type="ECO:0000313" key="11">
    <source>
        <dbReference type="Proteomes" id="UP000002209"/>
    </source>
</evidence>
<dbReference type="GO" id="GO:0006508">
    <property type="term" value="P:proteolysis"/>
    <property type="evidence" value="ECO:0007669"/>
    <property type="project" value="UniProtKB-KW"/>
</dbReference>
<dbReference type="InterPro" id="IPR043472">
    <property type="entry name" value="Macro_dom-like"/>
</dbReference>
<evidence type="ECO:0000256" key="7">
    <source>
        <dbReference type="ARBA" id="ARBA00023211"/>
    </source>
</evidence>
<dbReference type="CDD" id="cd00433">
    <property type="entry name" value="Peptidase_M17"/>
    <property type="match status" value="1"/>
</dbReference>
<dbReference type="PRINTS" id="PR00481">
    <property type="entry name" value="LAMNOPPTDASE"/>
</dbReference>
<evidence type="ECO:0000256" key="8">
    <source>
        <dbReference type="HAMAP-Rule" id="MF_00181"/>
    </source>
</evidence>
<organism evidence="10 11">
    <name type="scientific">Gemmatimonas aurantiaca (strain DSM 14586 / JCM 11422 / NBRC 100505 / T-27)</name>
    <dbReference type="NCBI Taxonomy" id="379066"/>
    <lineage>
        <taxon>Bacteria</taxon>
        <taxon>Pseudomonadati</taxon>
        <taxon>Gemmatimonadota</taxon>
        <taxon>Gemmatimonadia</taxon>
        <taxon>Gemmatimonadales</taxon>
        <taxon>Gemmatimonadaceae</taxon>
        <taxon>Gemmatimonas</taxon>
    </lineage>
</organism>
<gene>
    <name evidence="8 10" type="primary">pepA</name>
    <name evidence="10" type="ordered locus">GAU_1692</name>
</gene>
<sequence length="501" mass="51930">MSLSFQLSHAAAASVDTPLLAVILPQDASMQTPALADALGGLDALVHGAIGRSLARRDFRGGRDETLLLVGGETGVQRLLLVGRGSAPLTRTTARRAAAIAARQATKLGTGAITLLLPDDTTTDGSVVEGLVIGAAAGSWSYPDLQTQPPEKDRRARVAEITVIAPAGDVSASGFAVGVAMAEGQAIAKRLGQMPGNVCTPDTFAEVGREIAERHGMQLTVWGREQLAAANMGSFLSVAQGTSQDPKLVALEHRGGPADQKPVVLIGKGLCFDTGGISIKPAPEMEWMKFDMSGAGGVMGAMETIGRLKLPVNVVGIIGSTTNMPSGEAVKPGDVVRASNGKTIEIINTDAEGRLVLADLLVFAKRFDPAIAIDAATLTGAIVIGLGHNAVGVFGNEQAAIDEVLNAGQAAGEPGWALPLWEDYKEQIKSDVADLKNTGGRAAGSITAALFLQEFVDGYPWVHLDVAGTAYSQSDLGWIPKGPTGTPVGTFVEIVRARTRR</sequence>
<keyword evidence="7 8" id="KW-0464">Manganese</keyword>
<evidence type="ECO:0000256" key="6">
    <source>
        <dbReference type="ARBA" id="ARBA00022801"/>
    </source>
</evidence>
<dbReference type="NCBIfam" id="NF002074">
    <property type="entry name" value="PRK00913.1-4"/>
    <property type="match status" value="1"/>
</dbReference>
<dbReference type="KEGG" id="gau:GAU_1692"/>
<comment type="similarity">
    <text evidence="3 8">Belongs to the peptidase M17 family.</text>
</comment>
<dbReference type="Pfam" id="PF00883">
    <property type="entry name" value="Peptidase_M17"/>
    <property type="match status" value="1"/>
</dbReference>
<proteinExistence type="inferred from homology"/>
<dbReference type="SUPFAM" id="SSF52949">
    <property type="entry name" value="Macro domain-like"/>
    <property type="match status" value="1"/>
</dbReference>
<dbReference type="HAMAP" id="MF_00181">
    <property type="entry name" value="Cytosol_peptidase_M17"/>
    <property type="match status" value="1"/>
</dbReference>
<dbReference type="EMBL" id="AP009153">
    <property type="protein sequence ID" value="BAH38734.1"/>
    <property type="molecule type" value="Genomic_DNA"/>
</dbReference>
<dbReference type="AlphaFoldDB" id="C1A924"/>
<dbReference type="Pfam" id="PF02789">
    <property type="entry name" value="Peptidase_M17_N"/>
    <property type="match status" value="1"/>
</dbReference>
<dbReference type="EC" id="3.4.11.1" evidence="8"/>
<feature type="binding site" evidence="8">
    <location>
        <position position="350"/>
    </location>
    <ligand>
        <name>Mn(2+)</name>
        <dbReference type="ChEBI" id="CHEBI:29035"/>
        <label>1</label>
    </ligand>
</feature>
<keyword evidence="11" id="KW-1185">Reference proteome</keyword>
<keyword evidence="4 8" id="KW-0031">Aminopeptidase</keyword>
<evidence type="ECO:0000256" key="2">
    <source>
        <dbReference type="ARBA" id="ARBA00000967"/>
    </source>
</evidence>
<protein>
    <recommendedName>
        <fullName evidence="8">Probable cytosol aminopeptidase</fullName>
        <ecNumber evidence="8">3.4.11.1</ecNumber>
    </recommendedName>
    <alternativeName>
        <fullName evidence="8">Leucine aminopeptidase</fullName>
        <shortName evidence="8">LAP</shortName>
        <ecNumber evidence="8">3.4.11.10</ecNumber>
    </alternativeName>
    <alternativeName>
        <fullName evidence="8">Leucyl aminopeptidase</fullName>
    </alternativeName>
</protein>
<feature type="domain" description="Cytosol aminopeptidase" evidence="9">
    <location>
        <begin position="348"/>
        <end position="355"/>
    </location>
</feature>
<dbReference type="PROSITE" id="PS00631">
    <property type="entry name" value="CYTOSOL_AP"/>
    <property type="match status" value="1"/>
</dbReference>
<dbReference type="STRING" id="379066.GAU_1692"/>
<evidence type="ECO:0000256" key="5">
    <source>
        <dbReference type="ARBA" id="ARBA00022670"/>
    </source>
</evidence>
<dbReference type="InterPro" id="IPR008283">
    <property type="entry name" value="Peptidase_M17_N"/>
</dbReference>